<reference evidence="1" key="1">
    <citation type="submission" date="2018-05" db="EMBL/GenBank/DDBJ databases">
        <authorList>
            <person name="Lanie J.A."/>
            <person name="Ng W.-L."/>
            <person name="Kazmierczak K.M."/>
            <person name="Andrzejewski T.M."/>
            <person name="Davidsen T.M."/>
            <person name="Wayne K.J."/>
            <person name="Tettelin H."/>
            <person name="Glass J.I."/>
            <person name="Rusch D."/>
            <person name="Podicherti R."/>
            <person name="Tsui H.-C.T."/>
            <person name="Winkler M.E."/>
        </authorList>
    </citation>
    <scope>NUCLEOTIDE SEQUENCE</scope>
</reference>
<sequence length="29" mass="3644">MIVHHNKDVIAWRTLQLPYRLLFCQQEQY</sequence>
<dbReference type="EMBL" id="UINC01065146">
    <property type="protein sequence ID" value="SVB94488.1"/>
    <property type="molecule type" value="Genomic_DNA"/>
</dbReference>
<evidence type="ECO:0000313" key="1">
    <source>
        <dbReference type="EMBL" id="SVB94488.1"/>
    </source>
</evidence>
<organism evidence="1">
    <name type="scientific">marine metagenome</name>
    <dbReference type="NCBI Taxonomy" id="408172"/>
    <lineage>
        <taxon>unclassified sequences</taxon>
        <taxon>metagenomes</taxon>
        <taxon>ecological metagenomes</taxon>
    </lineage>
</organism>
<accession>A0A382I4M1</accession>
<proteinExistence type="predicted"/>
<gene>
    <name evidence="1" type="ORF">METZ01_LOCUS247342</name>
</gene>
<protein>
    <submittedName>
        <fullName evidence="1">Uncharacterized protein</fullName>
    </submittedName>
</protein>
<name>A0A382I4M1_9ZZZZ</name>
<dbReference type="AlphaFoldDB" id="A0A382I4M1"/>